<protein>
    <recommendedName>
        <fullName evidence="3">DUF3081 domain-containing protein</fullName>
    </recommendedName>
</protein>
<proteinExistence type="predicted"/>
<dbReference type="Proteomes" id="UP001501757">
    <property type="component" value="Unassembled WGS sequence"/>
</dbReference>
<gene>
    <name evidence="1" type="ORF">GCM10009092_37070</name>
</gene>
<evidence type="ECO:0000313" key="2">
    <source>
        <dbReference type="Proteomes" id="UP001501757"/>
    </source>
</evidence>
<organism evidence="1 2">
    <name type="scientific">Bowmanella denitrificans</name>
    <dbReference type="NCBI Taxonomy" id="366582"/>
    <lineage>
        <taxon>Bacteria</taxon>
        <taxon>Pseudomonadati</taxon>
        <taxon>Pseudomonadota</taxon>
        <taxon>Gammaproteobacteria</taxon>
        <taxon>Alteromonadales</taxon>
        <taxon>Alteromonadaceae</taxon>
        <taxon>Bowmanella</taxon>
    </lineage>
</organism>
<name>A0ABN0XPF9_9ALTE</name>
<dbReference type="EMBL" id="BAAAEI010000023">
    <property type="protein sequence ID" value="GAA0369413.1"/>
    <property type="molecule type" value="Genomic_DNA"/>
</dbReference>
<dbReference type="Pfam" id="PF11280">
    <property type="entry name" value="DUF3081"/>
    <property type="match status" value="1"/>
</dbReference>
<accession>A0ABN0XPF9</accession>
<reference evidence="1 2" key="1">
    <citation type="journal article" date="2019" name="Int. J. Syst. Evol. Microbiol.">
        <title>The Global Catalogue of Microorganisms (GCM) 10K type strain sequencing project: providing services to taxonomists for standard genome sequencing and annotation.</title>
        <authorList>
            <consortium name="The Broad Institute Genomics Platform"/>
            <consortium name="The Broad Institute Genome Sequencing Center for Infectious Disease"/>
            <person name="Wu L."/>
            <person name="Ma J."/>
        </authorList>
    </citation>
    <scope>NUCLEOTIDE SEQUENCE [LARGE SCALE GENOMIC DNA]</scope>
    <source>
        <strain evidence="1 2">JCM 13378</strain>
    </source>
</reference>
<dbReference type="InterPro" id="IPR021432">
    <property type="entry name" value="DUF3081"/>
</dbReference>
<evidence type="ECO:0008006" key="3">
    <source>
        <dbReference type="Google" id="ProtNLM"/>
    </source>
</evidence>
<comment type="caution">
    <text evidence="1">The sequence shown here is derived from an EMBL/GenBank/DDBJ whole genome shotgun (WGS) entry which is preliminary data.</text>
</comment>
<evidence type="ECO:0000313" key="1">
    <source>
        <dbReference type="EMBL" id="GAA0369413.1"/>
    </source>
</evidence>
<dbReference type="RefSeq" id="WP_343846984.1">
    <property type="nucleotide sequence ID" value="NZ_BAAAEI010000023.1"/>
</dbReference>
<sequence length="86" mass="10205">MKNEFDSHFVLAVFEKIRSHGKHQDDAYTLEGVKAYTDFDGYTLFIEDASVKLSFGFHNQYHFDYEKAEQMEQFEKKLRHIDASYA</sequence>
<keyword evidence="2" id="KW-1185">Reference proteome</keyword>